<dbReference type="FunFam" id="1.10.8.270:FF:000023">
    <property type="entry name" value="TBC domain-containing protein C1778.09"/>
    <property type="match status" value="1"/>
</dbReference>
<feature type="compositionally biased region" description="Basic and acidic residues" evidence="1">
    <location>
        <begin position="244"/>
        <end position="256"/>
    </location>
</feature>
<dbReference type="PROSITE" id="PS50086">
    <property type="entry name" value="TBC_RABGAP"/>
    <property type="match status" value="1"/>
</dbReference>
<keyword evidence="4" id="KW-1185">Reference proteome</keyword>
<dbReference type="Gene3D" id="1.10.472.80">
    <property type="entry name" value="Ypt/Rab-GAP domain of gyp1p, domain 3"/>
    <property type="match status" value="1"/>
</dbReference>
<evidence type="ECO:0000313" key="4">
    <source>
        <dbReference type="Proteomes" id="UP000654918"/>
    </source>
</evidence>
<organism evidence="3 4">
    <name type="scientific">Colletotrichum plurivorum</name>
    <dbReference type="NCBI Taxonomy" id="2175906"/>
    <lineage>
        <taxon>Eukaryota</taxon>
        <taxon>Fungi</taxon>
        <taxon>Dikarya</taxon>
        <taxon>Ascomycota</taxon>
        <taxon>Pezizomycotina</taxon>
        <taxon>Sordariomycetes</taxon>
        <taxon>Hypocreomycetidae</taxon>
        <taxon>Glomerellales</taxon>
        <taxon>Glomerellaceae</taxon>
        <taxon>Colletotrichum</taxon>
        <taxon>Colletotrichum orchidearum species complex</taxon>
    </lineage>
</organism>
<dbReference type="InterPro" id="IPR035969">
    <property type="entry name" value="Rab-GAP_TBC_sf"/>
</dbReference>
<comment type="caution">
    <text evidence="3">The sequence shown here is derived from an EMBL/GenBank/DDBJ whole genome shotgun (WGS) entry which is preliminary data.</text>
</comment>
<name>A0A8H6MR03_9PEZI</name>
<dbReference type="AlphaFoldDB" id="A0A8H6MR03"/>
<dbReference type="SMART" id="SM00164">
    <property type="entry name" value="TBC"/>
    <property type="match status" value="1"/>
</dbReference>
<evidence type="ECO:0000256" key="1">
    <source>
        <dbReference type="SAM" id="MobiDB-lite"/>
    </source>
</evidence>
<evidence type="ECO:0000259" key="2">
    <source>
        <dbReference type="PROSITE" id="PS50086"/>
    </source>
</evidence>
<feature type="domain" description="Rab-GAP TBC" evidence="2">
    <location>
        <begin position="498"/>
        <end position="691"/>
    </location>
</feature>
<feature type="compositionally biased region" description="Basic and acidic residues" evidence="1">
    <location>
        <begin position="124"/>
        <end position="135"/>
    </location>
</feature>
<feature type="region of interest" description="Disordered" evidence="1">
    <location>
        <begin position="236"/>
        <end position="263"/>
    </location>
</feature>
<protein>
    <submittedName>
        <fullName evidence="3">Tbc domain protein</fullName>
    </submittedName>
</protein>
<feature type="region of interest" description="Disordered" evidence="1">
    <location>
        <begin position="387"/>
        <end position="408"/>
    </location>
</feature>
<dbReference type="Gene3D" id="1.10.8.270">
    <property type="entry name" value="putative rabgap domain of human tbc1 domain family member 14 like domains"/>
    <property type="match status" value="1"/>
</dbReference>
<sequence>MNNLQTARPRVGAGSFSSTLSVDSRIELRAQSLSDLSPAAAPNLTPTRGSFTTSDKSFNLAPVIIPDNLTLLSKDVADFSPISISIPTVSLLDDDFLTTLSFSNRGSLMFGGRRAFPAQTTDGTMEHERQTDHTRPPSPALAPIPEPPAACIQYDNPTPPSFHSSTNDQSILKPASDGADATIAEPTSYELNSTKTTTTESIAQSTSLSVMATPSIRVLSADVELESRKVRSLYEPGDSINWEDGARPSDVSERLESTPQSPMHATENDAYGFLWPILPPSYFANHDPPTSIADPQPSAWDAPKCGSCHTQRPDVRSEYELAGGLEDWEDINGYDVDRYGFINPRKAELKMATSTNLKTSQYASRRRNVLLKRDVFGLGLPVRGPSRKVSARSLNTQGSKASVASRRSTRSAIRQAGNYLPHNRDRRWMDEAGEMLSLSLGEEEKIEKISEAIKRKEWERSEKWRKMAKVIRKGNGGEGMEFEFDVKNQKLIDRTWKGIPDRWRASAWYSFMTSSARAHKDSPSDDSIITDFRRLQARGSPDDVQIDLDVPRTISRHVMFRKRYRGGQRLLFRVLHALSLYFPNTGYVQGMASLAATLLCYFDEEKCFVMLVRMWQLRGLEKLYSPGFDGLMAALSDLQTTWLDGKDVAKKLTDLCIDPTAYGTRWYLTLFNLSIPFAAQLRVWDVFLLLGDSCSDTPAAKPSDFPVTMTGIDILHATSAALIHALREVLMDSDFENAMKALTSWIPVKDEDLLMKVTRAEWKSRLKKRS</sequence>
<dbReference type="EMBL" id="WIGO01000725">
    <property type="protein sequence ID" value="KAF6805759.1"/>
    <property type="molecule type" value="Genomic_DNA"/>
</dbReference>
<dbReference type="InterPro" id="IPR050302">
    <property type="entry name" value="Rab_GAP_TBC_domain"/>
</dbReference>
<proteinExistence type="predicted"/>
<evidence type="ECO:0000313" key="3">
    <source>
        <dbReference type="EMBL" id="KAF6805759.1"/>
    </source>
</evidence>
<dbReference type="FunFam" id="1.10.472.80:FF:000055">
    <property type="entry name" value="TBC domain-containing protein C1778.09"/>
    <property type="match status" value="1"/>
</dbReference>
<dbReference type="PANTHER" id="PTHR47219">
    <property type="entry name" value="RAB GTPASE-ACTIVATING PROTEIN 1-LIKE"/>
    <property type="match status" value="1"/>
</dbReference>
<dbReference type="PANTHER" id="PTHR47219:SF9">
    <property type="entry name" value="GTPASE ACTIVATING PROTEIN AND CENTROSOME-ASSOCIATED, ISOFORM B"/>
    <property type="match status" value="1"/>
</dbReference>
<gene>
    <name evidence="3" type="ORF">CPLU01_15962</name>
</gene>
<feature type="region of interest" description="Disordered" evidence="1">
    <location>
        <begin position="120"/>
        <end position="139"/>
    </location>
</feature>
<accession>A0A8H6MR03</accession>
<dbReference type="SUPFAM" id="SSF47923">
    <property type="entry name" value="Ypt/Rab-GAP domain of gyp1p"/>
    <property type="match status" value="2"/>
</dbReference>
<dbReference type="InterPro" id="IPR000195">
    <property type="entry name" value="Rab-GAP-TBC_dom"/>
</dbReference>
<dbReference type="Proteomes" id="UP000654918">
    <property type="component" value="Unassembled WGS sequence"/>
</dbReference>
<reference evidence="3" key="1">
    <citation type="journal article" date="2020" name="Phytopathology">
        <title>Genome Sequence Resources of Colletotrichum truncatum, C. plurivorum, C. musicola, and C. sojae: Four Species Pathogenic to Soybean (Glycine max).</title>
        <authorList>
            <person name="Rogerio F."/>
            <person name="Boufleur T.R."/>
            <person name="Ciampi-Guillardi M."/>
            <person name="Sukno S.A."/>
            <person name="Thon M.R."/>
            <person name="Massola Junior N.S."/>
            <person name="Baroncelli R."/>
        </authorList>
    </citation>
    <scope>NUCLEOTIDE SEQUENCE</scope>
    <source>
        <strain evidence="3">LFN00145</strain>
    </source>
</reference>
<dbReference type="GO" id="GO:0005096">
    <property type="term" value="F:GTPase activator activity"/>
    <property type="evidence" value="ECO:0007669"/>
    <property type="project" value="TreeGrafter"/>
</dbReference>
<dbReference type="GO" id="GO:0031267">
    <property type="term" value="F:small GTPase binding"/>
    <property type="evidence" value="ECO:0007669"/>
    <property type="project" value="TreeGrafter"/>
</dbReference>
<dbReference type="Pfam" id="PF00566">
    <property type="entry name" value="RabGAP-TBC"/>
    <property type="match status" value="1"/>
</dbReference>